<evidence type="ECO:0000256" key="6">
    <source>
        <dbReference type="ARBA" id="ARBA00022840"/>
    </source>
</evidence>
<keyword evidence="7" id="KW-0829">Tyrosine-protein kinase</keyword>
<organism evidence="10 11">
    <name type="scientific">Latimeria chalumnae</name>
    <name type="common">Coelacanth</name>
    <dbReference type="NCBI Taxonomy" id="7897"/>
    <lineage>
        <taxon>Eukaryota</taxon>
        <taxon>Metazoa</taxon>
        <taxon>Chordata</taxon>
        <taxon>Craniata</taxon>
        <taxon>Vertebrata</taxon>
        <taxon>Euteleostomi</taxon>
        <taxon>Coelacanthiformes</taxon>
        <taxon>Coelacanthidae</taxon>
        <taxon>Latimeria</taxon>
    </lineage>
</organism>
<evidence type="ECO:0000256" key="5">
    <source>
        <dbReference type="ARBA" id="ARBA00022777"/>
    </source>
</evidence>
<evidence type="ECO:0000313" key="10">
    <source>
        <dbReference type="Ensembl" id="ENSLACP00000017988.1"/>
    </source>
</evidence>
<dbReference type="EMBL" id="AFYH01089117">
    <property type="status" value="NOT_ANNOTATED_CDS"/>
    <property type="molecule type" value="Genomic_DNA"/>
</dbReference>
<dbReference type="EC" id="2.7.10.2" evidence="1"/>
<keyword evidence="11" id="KW-1185">Reference proteome</keyword>
<dbReference type="Pfam" id="PF22931">
    <property type="entry name" value="SAM_TNK"/>
    <property type="match status" value="1"/>
</dbReference>
<dbReference type="eggNOG" id="KOG0199">
    <property type="taxonomic scope" value="Eukaryota"/>
</dbReference>
<dbReference type="STRING" id="7897.ENSLACP00000017988"/>
<feature type="domain" description="ACK/TNK-like SAM" evidence="9">
    <location>
        <begin position="16"/>
        <end position="71"/>
    </location>
</feature>
<accession>H3B7W7</accession>
<feature type="compositionally biased region" description="Pro residues" evidence="8">
    <location>
        <begin position="105"/>
        <end position="120"/>
    </location>
</feature>
<feature type="region of interest" description="Disordered" evidence="8">
    <location>
        <begin position="94"/>
        <end position="121"/>
    </location>
</feature>
<dbReference type="Proteomes" id="UP000008672">
    <property type="component" value="Unassembled WGS sequence"/>
</dbReference>
<dbReference type="Bgee" id="ENSLACG00000015848">
    <property type="expression patterns" value="Expressed in pectoral fin"/>
</dbReference>
<dbReference type="Ensembl" id="ENSLACT00000018118.1">
    <property type="protein sequence ID" value="ENSLACP00000017988.1"/>
    <property type="gene ID" value="ENSLACG00000015848.1"/>
</dbReference>
<dbReference type="CDD" id="cd09539">
    <property type="entry name" value="SAM_TNK-like"/>
    <property type="match status" value="1"/>
</dbReference>
<name>H3B7W7_LATCH</name>
<keyword evidence="2" id="KW-0728">SH3 domain</keyword>
<dbReference type="InParanoid" id="H3B7W7"/>
<dbReference type="HOGENOM" id="CLU_1551136_0_0_1"/>
<dbReference type="GO" id="GO:0004715">
    <property type="term" value="F:non-membrane spanning protein tyrosine kinase activity"/>
    <property type="evidence" value="ECO:0007669"/>
    <property type="project" value="UniProtKB-EC"/>
</dbReference>
<dbReference type="GO" id="GO:0005524">
    <property type="term" value="F:ATP binding"/>
    <property type="evidence" value="ECO:0007669"/>
    <property type="project" value="UniProtKB-KW"/>
</dbReference>
<dbReference type="OMA" id="PAMPISW"/>
<reference evidence="10" key="2">
    <citation type="submission" date="2025-08" db="UniProtKB">
        <authorList>
            <consortium name="Ensembl"/>
        </authorList>
    </citation>
    <scope>IDENTIFICATION</scope>
</reference>
<sequence length="173" mass="19992">RCAAVAMHREEDGEPLHRFLREIQLQQFYLKIRNELHVTEIRHFDFVKNTDLDSVGMGRPAQRRLWDALKRRRGPVKGPAMPISWMYKVFSSRSEDQLDHKPPRASQPPRPSQSPQPACSPPMEQEYFFNRLINEHELEILDRLGDGSFGVVKRGKWTSPTGEAVGTSMRVAQ</sequence>
<reference evidence="10" key="3">
    <citation type="submission" date="2025-09" db="UniProtKB">
        <authorList>
            <consortium name="Ensembl"/>
        </authorList>
    </citation>
    <scope>IDENTIFICATION</scope>
</reference>
<reference evidence="11" key="1">
    <citation type="submission" date="2011-08" db="EMBL/GenBank/DDBJ databases">
        <title>The draft genome of Latimeria chalumnae.</title>
        <authorList>
            <person name="Di Palma F."/>
            <person name="Alfoldi J."/>
            <person name="Johnson J."/>
            <person name="Berlin A."/>
            <person name="Gnerre S."/>
            <person name="Jaffe D."/>
            <person name="MacCallum I."/>
            <person name="Young S."/>
            <person name="Walker B.J."/>
            <person name="Lander E."/>
            <person name="Lindblad-Toh K."/>
        </authorList>
    </citation>
    <scope>NUCLEOTIDE SEQUENCE [LARGE SCALE GENOMIC DNA]</scope>
    <source>
        <strain evidence="11">Wild caught</strain>
    </source>
</reference>
<protein>
    <recommendedName>
        <fullName evidence="1">non-specific protein-tyrosine kinase</fullName>
        <ecNumber evidence="1">2.7.10.2</ecNumber>
    </recommendedName>
</protein>
<dbReference type="GeneTree" id="ENSGT01030000234826"/>
<keyword evidence="4" id="KW-0547">Nucleotide-binding</keyword>
<evidence type="ECO:0000256" key="2">
    <source>
        <dbReference type="ARBA" id="ARBA00022443"/>
    </source>
</evidence>
<evidence type="ECO:0000256" key="1">
    <source>
        <dbReference type="ARBA" id="ARBA00011903"/>
    </source>
</evidence>
<keyword evidence="3" id="KW-0808">Transferase</keyword>
<evidence type="ECO:0000256" key="4">
    <source>
        <dbReference type="ARBA" id="ARBA00022741"/>
    </source>
</evidence>
<evidence type="ECO:0000259" key="9">
    <source>
        <dbReference type="Pfam" id="PF22931"/>
    </source>
</evidence>
<evidence type="ECO:0000256" key="8">
    <source>
        <dbReference type="SAM" id="MobiDB-lite"/>
    </source>
</evidence>
<dbReference type="AlphaFoldDB" id="H3B7W7"/>
<evidence type="ECO:0000256" key="3">
    <source>
        <dbReference type="ARBA" id="ARBA00022679"/>
    </source>
</evidence>
<dbReference type="InterPro" id="IPR055175">
    <property type="entry name" value="ACK/TNK-like_SAM"/>
</dbReference>
<proteinExistence type="predicted"/>
<evidence type="ECO:0000256" key="7">
    <source>
        <dbReference type="ARBA" id="ARBA00023137"/>
    </source>
</evidence>
<dbReference type="InterPro" id="IPR049587">
    <property type="entry name" value="TNK-like_SAM"/>
</dbReference>
<keyword evidence="5" id="KW-0418">Kinase</keyword>
<keyword evidence="6" id="KW-0067">ATP-binding</keyword>
<dbReference type="Gene3D" id="3.30.200.20">
    <property type="entry name" value="Phosphorylase Kinase, domain 1"/>
    <property type="match status" value="1"/>
</dbReference>
<evidence type="ECO:0000313" key="11">
    <source>
        <dbReference type="Proteomes" id="UP000008672"/>
    </source>
</evidence>